<accession>A0AAV4ZYG6</accession>
<reference evidence="2" key="1">
    <citation type="submission" date="2021-10" db="EMBL/GenBank/DDBJ databases">
        <title>De novo Genome Assembly of Clathrus columnatus (Basidiomycota, Fungi) Using Illumina and Nanopore Sequence Data.</title>
        <authorList>
            <person name="Ogiso-Tanaka E."/>
            <person name="Itagaki H."/>
            <person name="Hosoya T."/>
            <person name="Hosaka K."/>
        </authorList>
    </citation>
    <scope>NUCLEOTIDE SEQUENCE</scope>
    <source>
        <strain evidence="2">MO-923</strain>
    </source>
</reference>
<comment type="caution">
    <text evidence="2">The sequence shown here is derived from an EMBL/GenBank/DDBJ whole genome shotgun (WGS) entry which is preliminary data.</text>
</comment>
<sequence length="145" mass="16406">MAIALSIALIIPAILQIYANIAISLLIRNVFVLLSDVLAFIAVIWSVWGTLKFRRDFKRKLKQGLLESIESSCIEDLAKQGILRFSLSALLVCELLIDLRQREVKRRSDPSETPSLLVIRNLTQTRSENIEAELAKRNDLTDLNC</sequence>
<evidence type="ECO:0000256" key="1">
    <source>
        <dbReference type="SAM" id="Phobius"/>
    </source>
</evidence>
<feature type="transmembrane region" description="Helical" evidence="1">
    <location>
        <begin position="29"/>
        <end position="51"/>
    </location>
</feature>
<keyword evidence="1" id="KW-1133">Transmembrane helix</keyword>
<dbReference type="Proteomes" id="UP001050691">
    <property type="component" value="Unassembled WGS sequence"/>
</dbReference>
<name>A0AAV4ZYG6_9AGAM</name>
<evidence type="ECO:0000313" key="2">
    <source>
        <dbReference type="EMBL" id="GJJ06117.1"/>
    </source>
</evidence>
<keyword evidence="1" id="KW-0472">Membrane</keyword>
<proteinExistence type="predicted"/>
<keyword evidence="3" id="KW-1185">Reference proteome</keyword>
<organism evidence="2 3">
    <name type="scientific">Clathrus columnatus</name>
    <dbReference type="NCBI Taxonomy" id="1419009"/>
    <lineage>
        <taxon>Eukaryota</taxon>
        <taxon>Fungi</taxon>
        <taxon>Dikarya</taxon>
        <taxon>Basidiomycota</taxon>
        <taxon>Agaricomycotina</taxon>
        <taxon>Agaricomycetes</taxon>
        <taxon>Phallomycetidae</taxon>
        <taxon>Phallales</taxon>
        <taxon>Clathraceae</taxon>
        <taxon>Clathrus</taxon>
    </lineage>
</organism>
<keyword evidence="1" id="KW-0812">Transmembrane</keyword>
<dbReference type="EMBL" id="BPWL01000001">
    <property type="protein sequence ID" value="GJJ06117.1"/>
    <property type="molecule type" value="Genomic_DNA"/>
</dbReference>
<dbReference type="AlphaFoldDB" id="A0AAV4ZYG6"/>
<evidence type="ECO:0000313" key="3">
    <source>
        <dbReference type="Proteomes" id="UP001050691"/>
    </source>
</evidence>
<protein>
    <submittedName>
        <fullName evidence="2">Uncharacterized protein</fullName>
    </submittedName>
</protein>
<gene>
    <name evidence="2" type="ORF">Clacol_000306</name>
</gene>